<dbReference type="EMBL" id="CAVMJV010000062">
    <property type="protein sequence ID" value="CAK5087027.1"/>
    <property type="molecule type" value="Genomic_DNA"/>
</dbReference>
<protein>
    <submittedName>
        <fullName evidence="1">Uncharacterized protein</fullName>
    </submittedName>
</protein>
<comment type="caution">
    <text evidence="1">The sequence shown here is derived from an EMBL/GenBank/DDBJ whole genome shotgun (WGS) entry which is preliminary data.</text>
</comment>
<name>A0ACB1A6F2_MELEN</name>
<dbReference type="Proteomes" id="UP001497535">
    <property type="component" value="Unassembled WGS sequence"/>
</dbReference>
<accession>A0ACB1A6F2</accession>
<evidence type="ECO:0000313" key="2">
    <source>
        <dbReference type="Proteomes" id="UP001497535"/>
    </source>
</evidence>
<sequence>MTGPLCEKEKNRLALHESGHCYVAFLLEFDVTKVTLKEEKTLLGHTLLNFGTKQAWTNTDKENLMMAILGGYVSEMFFLGQPSSLSSGDLVRLRAVVISKIALALKGNVGFADGLDDHAENFKNRFDAKICKNVNDCADRIKNFLELFRHKIKWNFTIF</sequence>
<organism evidence="1 2">
    <name type="scientific">Meloidogyne enterolobii</name>
    <name type="common">Root-knot nematode worm</name>
    <name type="synonym">Meloidogyne mayaguensis</name>
    <dbReference type="NCBI Taxonomy" id="390850"/>
    <lineage>
        <taxon>Eukaryota</taxon>
        <taxon>Metazoa</taxon>
        <taxon>Ecdysozoa</taxon>
        <taxon>Nematoda</taxon>
        <taxon>Chromadorea</taxon>
        <taxon>Rhabditida</taxon>
        <taxon>Tylenchina</taxon>
        <taxon>Tylenchomorpha</taxon>
        <taxon>Tylenchoidea</taxon>
        <taxon>Meloidogynidae</taxon>
        <taxon>Meloidogyninae</taxon>
        <taxon>Meloidogyne</taxon>
    </lineage>
</organism>
<proteinExistence type="predicted"/>
<reference evidence="1" key="1">
    <citation type="submission" date="2023-11" db="EMBL/GenBank/DDBJ databases">
        <authorList>
            <person name="Poullet M."/>
        </authorList>
    </citation>
    <scope>NUCLEOTIDE SEQUENCE</scope>
    <source>
        <strain evidence="1">E1834</strain>
    </source>
</reference>
<keyword evidence="2" id="KW-1185">Reference proteome</keyword>
<evidence type="ECO:0000313" key="1">
    <source>
        <dbReference type="EMBL" id="CAK5087027.1"/>
    </source>
</evidence>
<gene>
    <name evidence="1" type="ORF">MENTE1834_LOCUS34550</name>
</gene>